<keyword evidence="2" id="KW-1185">Reference proteome</keyword>
<organism evidence="1 2">
    <name type="scientific">Punica granatum</name>
    <name type="common">Pomegranate</name>
    <dbReference type="NCBI Taxonomy" id="22663"/>
    <lineage>
        <taxon>Eukaryota</taxon>
        <taxon>Viridiplantae</taxon>
        <taxon>Streptophyta</taxon>
        <taxon>Embryophyta</taxon>
        <taxon>Tracheophyta</taxon>
        <taxon>Spermatophyta</taxon>
        <taxon>Magnoliopsida</taxon>
        <taxon>eudicotyledons</taxon>
        <taxon>Gunneridae</taxon>
        <taxon>Pentapetalae</taxon>
        <taxon>rosids</taxon>
        <taxon>malvids</taxon>
        <taxon>Myrtales</taxon>
        <taxon>Lythraceae</taxon>
        <taxon>Punica</taxon>
    </lineage>
</organism>
<dbReference type="EMBL" id="PGOL01000467">
    <property type="protein sequence ID" value="PKI70221.1"/>
    <property type="molecule type" value="Genomic_DNA"/>
</dbReference>
<dbReference type="PANTHER" id="PTHR47487:SF8">
    <property type="entry name" value="OS08G0270900 PROTEIN"/>
    <property type="match status" value="1"/>
</dbReference>
<dbReference type="InterPro" id="IPR036236">
    <property type="entry name" value="Znf_C2H2_sf"/>
</dbReference>
<dbReference type="InterPro" id="IPR013087">
    <property type="entry name" value="Znf_C2H2_type"/>
</dbReference>
<evidence type="ECO:0000313" key="2">
    <source>
        <dbReference type="Proteomes" id="UP000233551"/>
    </source>
</evidence>
<proteinExistence type="predicted"/>
<dbReference type="GeneID" id="116196323"/>
<dbReference type="SUPFAM" id="SSF57667">
    <property type="entry name" value="beta-beta-alpha zinc fingers"/>
    <property type="match status" value="2"/>
</dbReference>
<evidence type="ECO:0000313" key="1">
    <source>
        <dbReference type="EMBL" id="PKI70221.1"/>
    </source>
</evidence>
<comment type="caution">
    <text evidence="1">The sequence shown here is derived from an EMBL/GenBank/DDBJ whole genome shotgun (WGS) entry which is preliminary data.</text>
</comment>
<dbReference type="SMART" id="SM00451">
    <property type="entry name" value="ZnF_U1"/>
    <property type="match status" value="2"/>
</dbReference>
<dbReference type="AlphaFoldDB" id="A0A2I0KP04"/>
<dbReference type="OrthoDB" id="10009287at2759"/>
<accession>A0A2I0KP04</accession>
<dbReference type="Pfam" id="PF12874">
    <property type="entry name" value="zf-met"/>
    <property type="match status" value="2"/>
</dbReference>
<protein>
    <submittedName>
        <fullName evidence="1">Uncharacterized protein</fullName>
    </submittedName>
</protein>
<gene>
    <name evidence="1" type="ORF">CRG98_009413</name>
</gene>
<dbReference type="PANTHER" id="PTHR47487">
    <property type="entry name" value="OS06G0651300 PROTEIN-RELATED"/>
    <property type="match status" value="1"/>
</dbReference>
<reference evidence="1 2" key="1">
    <citation type="submission" date="2017-11" db="EMBL/GenBank/DDBJ databases">
        <title>De-novo sequencing of pomegranate (Punica granatum L.) genome.</title>
        <authorList>
            <person name="Akparov Z."/>
            <person name="Amiraslanov A."/>
            <person name="Hajiyeva S."/>
            <person name="Abbasov M."/>
            <person name="Kaur K."/>
            <person name="Hamwieh A."/>
            <person name="Solovyev V."/>
            <person name="Salamov A."/>
            <person name="Braich B."/>
            <person name="Kosarev P."/>
            <person name="Mahmoud A."/>
            <person name="Hajiyev E."/>
            <person name="Babayeva S."/>
            <person name="Izzatullayeva V."/>
            <person name="Mammadov A."/>
            <person name="Mammadov A."/>
            <person name="Sharifova S."/>
            <person name="Ojaghi J."/>
            <person name="Eynullazada K."/>
            <person name="Bayramov B."/>
            <person name="Abdulazimova A."/>
            <person name="Shahmuradov I."/>
        </authorList>
    </citation>
    <scope>NUCLEOTIDE SEQUENCE [LARGE SCALE GENOMIC DNA]</scope>
    <source>
        <strain evidence="2">cv. AG2017</strain>
        <tissue evidence="1">Leaf</tissue>
    </source>
</reference>
<name>A0A2I0KP04_PUNGR</name>
<dbReference type="SMART" id="SM00355">
    <property type="entry name" value="ZnF_C2H2"/>
    <property type="match status" value="2"/>
</dbReference>
<sequence length="434" mass="49785">MELKYRAVDQRPSEYIPHSPGVSYFPQQAIRAGFMSSADMRYAPDLGLNPTINMEANQRRERNGSLGALDNDMGYPPNRKLNVEVDLMLEQNNSVQAIQYDAMQRQLEKQRIREEIIASEFERRRMLELEVRRELEQEMAMQRAADGFSFQERSAMWFDERFSFVDRVDDQLMREPWASWGRDMFSSRYPMRLIPGATRATVDMFPSRYPVQPFPGATQSETDAEVRRSRIIMLAKPTPNLSGVKRKLTTPPGESSWVPPIRNEKVKEEHSCALCQVSATSAKGLNEHLQGKKHKMMEEKLRAEKIDRKKAPNGKFFKGKSPAKSTKNTKEEMDEKSMPQPLEDLKDNSNGASSSKDDRPKLAPEVDIRPESRKKRKKSFKFWCEQCGVGAYCEKVFETHMNGKKHWLHLPMNKPAASDTAENGNKSSPAPNMS</sequence>
<dbReference type="STRING" id="22663.A0A2I0KP04"/>
<dbReference type="Gene3D" id="3.30.160.60">
    <property type="entry name" value="Classic Zinc Finger"/>
    <property type="match status" value="2"/>
</dbReference>
<dbReference type="GO" id="GO:0008270">
    <property type="term" value="F:zinc ion binding"/>
    <property type="evidence" value="ECO:0007669"/>
    <property type="project" value="InterPro"/>
</dbReference>
<dbReference type="InterPro" id="IPR003604">
    <property type="entry name" value="Matrin/U1-like-C_Znf_C2H2"/>
</dbReference>
<dbReference type="GO" id="GO:0003676">
    <property type="term" value="F:nucleic acid binding"/>
    <property type="evidence" value="ECO:0007669"/>
    <property type="project" value="InterPro"/>
</dbReference>
<dbReference type="Proteomes" id="UP000233551">
    <property type="component" value="Unassembled WGS sequence"/>
</dbReference>